<sequence>MKSIYRTILAVAGSFLAAQFGGWDAALEMLVCFMAIDWITGGVLLPVVFKKSPKSENGTLESRAGWKGLCRKGMMLFFVLVAEKLDQLTQTNYLRDAVCIGFILNEAVSILENAGLMGVKIPEVLRSRIDVLRKEEQSK</sequence>
<dbReference type="Pfam" id="PF05105">
    <property type="entry name" value="Phage_holin_4_1"/>
    <property type="match status" value="1"/>
</dbReference>
<gene>
    <name evidence="6" type="ORF">JTJ23_02500</name>
</gene>
<accession>A0A939CFQ4</accession>
<comment type="subcellular location">
    <subcellularLocation>
        <location evidence="1">Membrane</location>
        <topology evidence="1">Multi-pass membrane protein</topology>
    </subcellularLocation>
</comment>
<organism evidence="6 7">
    <name type="scientific">Fusicatenibacter saccharivorans</name>
    <dbReference type="NCBI Taxonomy" id="1150298"/>
    <lineage>
        <taxon>Bacteria</taxon>
        <taxon>Bacillati</taxon>
        <taxon>Bacillota</taxon>
        <taxon>Clostridia</taxon>
        <taxon>Lachnospirales</taxon>
        <taxon>Lachnospiraceae</taxon>
        <taxon>Fusicatenibacter</taxon>
    </lineage>
</organism>
<dbReference type="GO" id="GO:0016020">
    <property type="term" value="C:membrane"/>
    <property type="evidence" value="ECO:0007669"/>
    <property type="project" value="UniProtKB-SubCell"/>
</dbReference>
<evidence type="ECO:0000256" key="3">
    <source>
        <dbReference type="ARBA" id="ARBA00022989"/>
    </source>
</evidence>
<reference evidence="6" key="1">
    <citation type="submission" date="2021-02" db="EMBL/GenBank/DDBJ databases">
        <title>Metagenome-assembled genomes from human diarrheal sample B26.</title>
        <authorList>
            <person name="Ateba T.P."/>
            <person name="Alayande K.A."/>
            <person name="Mwanza M."/>
        </authorList>
    </citation>
    <scope>NUCLEOTIDE SEQUENCE</scope>
    <source>
        <strain evidence="6">06WH</strain>
    </source>
</reference>
<keyword evidence="2 5" id="KW-0812">Transmembrane</keyword>
<dbReference type="EMBL" id="JAFHBD010000006">
    <property type="protein sequence ID" value="MBN2952474.1"/>
    <property type="molecule type" value="Genomic_DNA"/>
</dbReference>
<proteinExistence type="predicted"/>
<dbReference type="AlphaFoldDB" id="A0A939CFQ4"/>
<evidence type="ECO:0000256" key="4">
    <source>
        <dbReference type="ARBA" id="ARBA00023136"/>
    </source>
</evidence>
<name>A0A939CFQ4_9FIRM</name>
<evidence type="ECO:0000256" key="5">
    <source>
        <dbReference type="SAM" id="Phobius"/>
    </source>
</evidence>
<comment type="caution">
    <text evidence="6">The sequence shown here is derived from an EMBL/GenBank/DDBJ whole genome shotgun (WGS) entry which is preliminary data.</text>
</comment>
<dbReference type="InterPro" id="IPR006480">
    <property type="entry name" value="Phage_holin_4_1"/>
</dbReference>
<keyword evidence="4 5" id="KW-0472">Membrane</keyword>
<dbReference type="NCBIfam" id="TIGR01593">
    <property type="entry name" value="holin_tox_secr"/>
    <property type="match status" value="1"/>
</dbReference>
<dbReference type="Proteomes" id="UP000737612">
    <property type="component" value="Unassembled WGS sequence"/>
</dbReference>
<keyword evidence="3 5" id="KW-1133">Transmembrane helix</keyword>
<evidence type="ECO:0000256" key="2">
    <source>
        <dbReference type="ARBA" id="ARBA00022692"/>
    </source>
</evidence>
<evidence type="ECO:0000313" key="7">
    <source>
        <dbReference type="Proteomes" id="UP000737612"/>
    </source>
</evidence>
<feature type="transmembrane region" description="Helical" evidence="5">
    <location>
        <begin position="27"/>
        <end position="49"/>
    </location>
</feature>
<evidence type="ECO:0000256" key="1">
    <source>
        <dbReference type="ARBA" id="ARBA00004141"/>
    </source>
</evidence>
<evidence type="ECO:0000313" key="6">
    <source>
        <dbReference type="EMBL" id="MBN2952474.1"/>
    </source>
</evidence>
<protein>
    <submittedName>
        <fullName evidence="6">Phage holin family protein</fullName>
    </submittedName>
</protein>